<dbReference type="GO" id="GO:0006796">
    <property type="term" value="P:phosphate-containing compound metabolic process"/>
    <property type="evidence" value="ECO:0007669"/>
    <property type="project" value="UniProtKB-ARBA"/>
</dbReference>
<evidence type="ECO:0000256" key="2">
    <source>
        <dbReference type="ARBA" id="ARBA00022679"/>
    </source>
</evidence>
<dbReference type="InterPro" id="IPR011611">
    <property type="entry name" value="PfkB_dom"/>
</dbReference>
<dbReference type="EMBL" id="LC054541">
    <property type="protein sequence ID" value="BAV57061.1"/>
    <property type="molecule type" value="Genomic_DNA"/>
</dbReference>
<evidence type="ECO:0000256" key="4">
    <source>
        <dbReference type="RuleBase" id="RU003704"/>
    </source>
</evidence>
<dbReference type="Pfam" id="PF00294">
    <property type="entry name" value="PfkB"/>
    <property type="match status" value="1"/>
</dbReference>
<dbReference type="SUPFAM" id="SSF53613">
    <property type="entry name" value="Ribokinase-like"/>
    <property type="match status" value="1"/>
</dbReference>
<dbReference type="EMBL" id="KY313600">
    <property type="protein sequence ID" value="AUV64124.1"/>
    <property type="molecule type" value="Genomic_DNA"/>
</dbReference>
<dbReference type="PROSITE" id="PS00583">
    <property type="entry name" value="PFKB_KINASES_1"/>
    <property type="match status" value="1"/>
</dbReference>
<protein>
    <submittedName>
        <fullName evidence="7">Ribokinase</fullName>
    </submittedName>
</protein>
<evidence type="ECO:0000256" key="1">
    <source>
        <dbReference type="ARBA" id="ARBA00010688"/>
    </source>
</evidence>
<dbReference type="InterPro" id="IPR002139">
    <property type="entry name" value="Ribo/fructo_kinase"/>
</dbReference>
<comment type="similarity">
    <text evidence="1 4">Belongs to the carbohydrate kinase PfkB family.</text>
</comment>
<accession>A0A1B4ZC93</accession>
<dbReference type="PRINTS" id="PR00990">
    <property type="entry name" value="RIBOKINASE"/>
</dbReference>
<organism evidence="7">
    <name type="scientific">Streptomyces citricolor</name>
    <dbReference type="NCBI Taxonomy" id="212427"/>
    <lineage>
        <taxon>Bacteria</taxon>
        <taxon>Bacillati</taxon>
        <taxon>Actinomycetota</taxon>
        <taxon>Actinomycetes</taxon>
        <taxon>Kitasatosporales</taxon>
        <taxon>Streptomycetaceae</taxon>
        <taxon>Streptomyces</taxon>
    </lineage>
</organism>
<dbReference type="PANTHER" id="PTHR10584:SF166">
    <property type="entry name" value="RIBOKINASE"/>
    <property type="match status" value="1"/>
</dbReference>
<reference evidence="6" key="2">
    <citation type="submission" date="2016-12" db="EMBL/GenBank/DDBJ databases">
        <title>Gene cluster of aristeromycin and coformycin.</title>
        <authorList>
            <person name="Chen W."/>
            <person name="Xu G."/>
        </authorList>
    </citation>
    <scope>NUCLEOTIDE SEQUENCE</scope>
    <source>
        <strain evidence="6">JCM 5028</strain>
    </source>
</reference>
<gene>
    <name evidence="7" type="primary">ari6</name>
    <name evidence="6" type="synonym">armF</name>
</gene>
<dbReference type="InterPro" id="IPR029056">
    <property type="entry name" value="Ribokinase-like"/>
</dbReference>
<evidence type="ECO:0000313" key="6">
    <source>
        <dbReference type="EMBL" id="AUV64124.1"/>
    </source>
</evidence>
<feature type="domain" description="Carbohydrate kinase PfkB" evidence="5">
    <location>
        <begin position="22"/>
        <end position="300"/>
    </location>
</feature>
<reference evidence="7" key="1">
    <citation type="journal article" date="2016" name="ChemBioChem">
        <title>Five-Membered Cyclitol Phosphate Formation by a myo-Inositol Phosphate Synthase Orthologue in the Biosynthesis of the Carbocyclic Nucleoside Antibiotic Aristeromycin.</title>
        <authorList>
            <person name="Kudo F."/>
            <person name="Tsunoda T."/>
            <person name="Takashima M."/>
            <person name="Eguchi T."/>
        </authorList>
    </citation>
    <scope>NUCLEOTIDE SEQUENCE</scope>
    <source>
        <strain evidence="7">NBRC 13005</strain>
    </source>
</reference>
<dbReference type="AlphaFoldDB" id="A0A1B4ZC93"/>
<evidence type="ECO:0000259" key="5">
    <source>
        <dbReference type="Pfam" id="PF00294"/>
    </source>
</evidence>
<keyword evidence="2 4" id="KW-0808">Transferase</keyword>
<name>A0A1B4ZC93_9ACTN</name>
<dbReference type="PROSITE" id="PS00584">
    <property type="entry name" value="PFKB_KINASES_2"/>
    <property type="match status" value="1"/>
</dbReference>
<dbReference type="InterPro" id="IPR002173">
    <property type="entry name" value="Carboh/pur_kinase_PfkB_CS"/>
</dbReference>
<dbReference type="PANTHER" id="PTHR10584">
    <property type="entry name" value="SUGAR KINASE"/>
    <property type="match status" value="1"/>
</dbReference>
<proteinExistence type="inferred from homology"/>
<keyword evidence="3 4" id="KW-0418">Kinase</keyword>
<dbReference type="GO" id="GO:0016301">
    <property type="term" value="F:kinase activity"/>
    <property type="evidence" value="ECO:0007669"/>
    <property type="project" value="UniProtKB-KW"/>
</dbReference>
<evidence type="ECO:0000256" key="3">
    <source>
        <dbReference type="ARBA" id="ARBA00022777"/>
    </source>
</evidence>
<dbReference type="Gene3D" id="3.40.1190.20">
    <property type="match status" value="1"/>
</dbReference>
<evidence type="ECO:0000313" key="7">
    <source>
        <dbReference type="EMBL" id="BAV57061.1"/>
    </source>
</evidence>
<sequence length="311" mass="32617">MTDVVLPEAAGQALRETAAEARVLVIGSLNVDLILNVDSEPPDEGAVLVRKATTDVGGHAGNCASALAALGMSVSLVAAVGTDADGDLLLADLLRRGVDVSGVRRYEQEPTGRVVIPVFGEKHYMLLSRGANELLTASDVQDAALRQDFDAVMLFDPSREVLREIEHVTAKMASAPILCWTPGGIYSRDPVAEQVVPHCDVLFLNRAEHGDLAGRLPAIESDALRPELVLTSGERGSALRHRGSEWAVPARRVPVVDPTGAGDAFSAAYLLARLAGLEPVQRLAVANASGALAVGAVGARGRLARLPDLVP</sequence>